<dbReference type="InterPro" id="IPR011008">
    <property type="entry name" value="Dimeric_a/b-barrel"/>
</dbReference>
<dbReference type="Pfam" id="PF07110">
    <property type="entry name" value="EthD"/>
    <property type="match status" value="1"/>
</dbReference>
<name>A0ABR3F5L4_9AGAR</name>
<evidence type="ECO:0000313" key="4">
    <source>
        <dbReference type="Proteomes" id="UP001465976"/>
    </source>
</evidence>
<sequence length="297" mass="33975">MSSNTPRKDRVKILIFVKKRPDISQEHFDNYWLHEHVPRVLAFMKGKPEPLVYEQLHVNQEERELLKKAGVPVLDYDGIVLFEAASFEGFGSVRLSYAYPYPYSPHPTHTHTNKYTIKQLKTEEYLTTIVPDEAVFADRPNSLIVPLHIASILPHTEELKAPLPEKEVRKDRKRMAYVFIRKEGLSDDEFREAWMQDHARVVTESSFGRKMVKYEQLHPAGPVTSCANPDPTSPVPNSTWPWGGVALIDAPSFGDLQPDAESAKAFEEDRDKWHVPGTLTLLPVDLVRIIDRGVQEL</sequence>
<dbReference type="Gene3D" id="3.30.70.100">
    <property type="match status" value="2"/>
</dbReference>
<evidence type="ECO:0000259" key="2">
    <source>
        <dbReference type="Pfam" id="PF07110"/>
    </source>
</evidence>
<protein>
    <recommendedName>
        <fullName evidence="2">EthD domain-containing protein</fullName>
    </recommendedName>
</protein>
<dbReference type="InterPro" id="IPR009799">
    <property type="entry name" value="EthD_dom"/>
</dbReference>
<organism evidence="3 4">
    <name type="scientific">Marasmius crinis-equi</name>
    <dbReference type="NCBI Taxonomy" id="585013"/>
    <lineage>
        <taxon>Eukaryota</taxon>
        <taxon>Fungi</taxon>
        <taxon>Dikarya</taxon>
        <taxon>Basidiomycota</taxon>
        <taxon>Agaricomycotina</taxon>
        <taxon>Agaricomycetes</taxon>
        <taxon>Agaricomycetidae</taxon>
        <taxon>Agaricales</taxon>
        <taxon>Marasmiineae</taxon>
        <taxon>Marasmiaceae</taxon>
        <taxon>Marasmius</taxon>
    </lineage>
</organism>
<evidence type="ECO:0000256" key="1">
    <source>
        <dbReference type="ARBA" id="ARBA00005986"/>
    </source>
</evidence>
<keyword evidence="4" id="KW-1185">Reference proteome</keyword>
<evidence type="ECO:0000313" key="3">
    <source>
        <dbReference type="EMBL" id="KAL0570360.1"/>
    </source>
</evidence>
<comment type="caution">
    <text evidence="3">The sequence shown here is derived from an EMBL/GenBank/DDBJ whole genome shotgun (WGS) entry which is preliminary data.</text>
</comment>
<proteinExistence type="inferred from homology"/>
<feature type="domain" description="EthD" evidence="2">
    <location>
        <begin position="20"/>
        <end position="92"/>
    </location>
</feature>
<accession>A0ABR3F5L4</accession>
<dbReference type="SUPFAM" id="SSF54909">
    <property type="entry name" value="Dimeric alpha+beta barrel"/>
    <property type="match status" value="2"/>
</dbReference>
<comment type="similarity">
    <text evidence="1">Belongs to the tpcK family.</text>
</comment>
<gene>
    <name evidence="3" type="ORF">V5O48_011607</name>
</gene>
<dbReference type="Proteomes" id="UP001465976">
    <property type="component" value="Unassembled WGS sequence"/>
</dbReference>
<dbReference type="EMBL" id="JBAHYK010000950">
    <property type="protein sequence ID" value="KAL0570360.1"/>
    <property type="molecule type" value="Genomic_DNA"/>
</dbReference>
<reference evidence="3 4" key="1">
    <citation type="submission" date="2024-02" db="EMBL/GenBank/DDBJ databases">
        <title>A draft genome for the cacao thread blight pathogen Marasmius crinis-equi.</title>
        <authorList>
            <person name="Cohen S.P."/>
            <person name="Baruah I.K."/>
            <person name="Amoako-Attah I."/>
            <person name="Bukari Y."/>
            <person name="Meinhardt L.W."/>
            <person name="Bailey B.A."/>
        </authorList>
    </citation>
    <scope>NUCLEOTIDE SEQUENCE [LARGE SCALE GENOMIC DNA]</scope>
    <source>
        <strain evidence="3 4">GH-76</strain>
    </source>
</reference>